<dbReference type="SMART" id="SM00028">
    <property type="entry name" value="TPR"/>
    <property type="match status" value="3"/>
</dbReference>
<dbReference type="PROSITE" id="PS50005">
    <property type="entry name" value="TPR"/>
    <property type="match status" value="1"/>
</dbReference>
<protein>
    <recommendedName>
        <fullName evidence="4">F-box domain-containing protein</fullName>
    </recommendedName>
</protein>
<accession>A0A6A6H7A2</accession>
<name>A0A6A6H7A2_VIRVR</name>
<dbReference type="Proteomes" id="UP000800092">
    <property type="component" value="Unassembled WGS sequence"/>
</dbReference>
<keyword evidence="2 3" id="KW-0802">TPR repeat</keyword>
<dbReference type="Pfam" id="PF12937">
    <property type="entry name" value="F-box-like"/>
    <property type="match status" value="1"/>
</dbReference>
<dbReference type="OrthoDB" id="629492at2759"/>
<dbReference type="InterPro" id="IPR001810">
    <property type="entry name" value="F-box_dom"/>
</dbReference>
<feature type="domain" description="F-box" evidence="4">
    <location>
        <begin position="133"/>
        <end position="180"/>
    </location>
</feature>
<keyword evidence="6" id="KW-1185">Reference proteome</keyword>
<evidence type="ECO:0000313" key="5">
    <source>
        <dbReference type="EMBL" id="KAF2233827.1"/>
    </source>
</evidence>
<dbReference type="Gene3D" id="3.80.10.10">
    <property type="entry name" value="Ribonuclease Inhibitor"/>
    <property type="match status" value="2"/>
</dbReference>
<evidence type="ECO:0000256" key="3">
    <source>
        <dbReference type="PROSITE-ProRule" id="PRU00339"/>
    </source>
</evidence>
<evidence type="ECO:0000256" key="2">
    <source>
        <dbReference type="ARBA" id="ARBA00022803"/>
    </source>
</evidence>
<dbReference type="EMBL" id="ML991803">
    <property type="protein sequence ID" value="KAF2233827.1"/>
    <property type="molecule type" value="Genomic_DNA"/>
</dbReference>
<organism evidence="5 6">
    <name type="scientific">Viridothelium virens</name>
    <name type="common">Speckled blister lichen</name>
    <name type="synonym">Trypethelium virens</name>
    <dbReference type="NCBI Taxonomy" id="1048519"/>
    <lineage>
        <taxon>Eukaryota</taxon>
        <taxon>Fungi</taxon>
        <taxon>Dikarya</taxon>
        <taxon>Ascomycota</taxon>
        <taxon>Pezizomycotina</taxon>
        <taxon>Dothideomycetes</taxon>
        <taxon>Dothideomycetes incertae sedis</taxon>
        <taxon>Trypetheliales</taxon>
        <taxon>Trypetheliaceae</taxon>
        <taxon>Viridothelium</taxon>
    </lineage>
</organism>
<dbReference type="PANTHER" id="PTHR22904">
    <property type="entry name" value="TPR REPEAT CONTAINING PROTEIN"/>
    <property type="match status" value="1"/>
</dbReference>
<dbReference type="PROSITE" id="PS50181">
    <property type="entry name" value="FBOX"/>
    <property type="match status" value="1"/>
</dbReference>
<gene>
    <name evidence="5" type="ORF">EV356DRAFT_533366</name>
</gene>
<proteinExistence type="predicted"/>
<evidence type="ECO:0000313" key="6">
    <source>
        <dbReference type="Proteomes" id="UP000800092"/>
    </source>
</evidence>
<dbReference type="InterPro" id="IPR019734">
    <property type="entry name" value="TPR_rpt"/>
</dbReference>
<dbReference type="SUPFAM" id="SSF81383">
    <property type="entry name" value="F-box domain"/>
    <property type="match status" value="1"/>
</dbReference>
<dbReference type="SUPFAM" id="SSF48452">
    <property type="entry name" value="TPR-like"/>
    <property type="match status" value="1"/>
</dbReference>
<feature type="repeat" description="TPR" evidence="3">
    <location>
        <begin position="6"/>
        <end position="39"/>
    </location>
</feature>
<dbReference type="SUPFAM" id="SSF52047">
    <property type="entry name" value="RNI-like"/>
    <property type="match status" value="2"/>
</dbReference>
<keyword evidence="1" id="KW-0677">Repeat</keyword>
<reference evidence="5" key="1">
    <citation type="journal article" date="2020" name="Stud. Mycol.">
        <title>101 Dothideomycetes genomes: a test case for predicting lifestyles and emergence of pathogens.</title>
        <authorList>
            <person name="Haridas S."/>
            <person name="Albert R."/>
            <person name="Binder M."/>
            <person name="Bloem J."/>
            <person name="Labutti K."/>
            <person name="Salamov A."/>
            <person name="Andreopoulos B."/>
            <person name="Baker S."/>
            <person name="Barry K."/>
            <person name="Bills G."/>
            <person name="Bluhm B."/>
            <person name="Cannon C."/>
            <person name="Castanera R."/>
            <person name="Culley D."/>
            <person name="Daum C."/>
            <person name="Ezra D."/>
            <person name="Gonzalez J."/>
            <person name="Henrissat B."/>
            <person name="Kuo A."/>
            <person name="Liang C."/>
            <person name="Lipzen A."/>
            <person name="Lutzoni F."/>
            <person name="Magnuson J."/>
            <person name="Mondo S."/>
            <person name="Nolan M."/>
            <person name="Ohm R."/>
            <person name="Pangilinan J."/>
            <person name="Park H.-J."/>
            <person name="Ramirez L."/>
            <person name="Alfaro M."/>
            <person name="Sun H."/>
            <person name="Tritt A."/>
            <person name="Yoshinaga Y."/>
            <person name="Zwiers L.-H."/>
            <person name="Turgeon B."/>
            <person name="Goodwin S."/>
            <person name="Spatafora J."/>
            <person name="Crous P."/>
            <person name="Grigoriev I."/>
        </authorList>
    </citation>
    <scope>NUCLEOTIDE SEQUENCE</scope>
    <source>
        <strain evidence="5">Tuck. ex Michener</strain>
    </source>
</reference>
<dbReference type="InterPro" id="IPR011990">
    <property type="entry name" value="TPR-like_helical_dom_sf"/>
</dbReference>
<dbReference type="InterPro" id="IPR032675">
    <property type="entry name" value="LRR_dom_sf"/>
</dbReference>
<sequence>MASQDVDTLQQRGKKLYRDAQYAEALDAFTKAITRCPMPKASLFDNRAATYERLGELQSALRDAQTTIRRHRKDITGYLRAGRVLQKMDDPEMALKIYSYGLGKVSISNSDDYKLLSSVHGKLSRQLSPPKAHDPFTLLPVEVAEMILHHLRFEQIVRCLRVSRPWNAFLVSRPYLWTHLDLSRAKRHVPISFVSHSLQRSKTRLTHATLHRLGDRDLKAMEMISRICRNLDTLEILSSASLGGSSTSLMSLNALTVKNLVIGKGAEVTLDTVCGILNSCTSLSKAEFEFVVSRGWQADWKIPLPNLRQLKMVGGQPQVLGASVLNMSTLMTRITNIETLTLNKWSMHTAFGFISFASLHKLKSLDLLDFRMAVTLDDLPPSLTVLRANNGGSVNPSLNTNTNGSPPLPLLTELQWSDTDHVHTFLRNIAGGRQLQKLTMNNSCYTAKELSKVLNSSRLGEELRELNLSHSDFDDDLTIFVTGKFPLLRRLDLSHTLITGVGIKTLVQGLKSLEYLAVNQCTNLSSDAVDWAAKQGIQVDHRSQDKLLSGRKVRLDY</sequence>
<evidence type="ECO:0000259" key="4">
    <source>
        <dbReference type="PROSITE" id="PS50181"/>
    </source>
</evidence>
<dbReference type="Gene3D" id="1.25.40.10">
    <property type="entry name" value="Tetratricopeptide repeat domain"/>
    <property type="match status" value="1"/>
</dbReference>
<dbReference type="SMART" id="SM00256">
    <property type="entry name" value="FBOX"/>
    <property type="match status" value="1"/>
</dbReference>
<evidence type="ECO:0000256" key="1">
    <source>
        <dbReference type="ARBA" id="ARBA00022737"/>
    </source>
</evidence>
<dbReference type="GO" id="GO:0051879">
    <property type="term" value="F:Hsp90 protein binding"/>
    <property type="evidence" value="ECO:0007669"/>
    <property type="project" value="TreeGrafter"/>
</dbReference>
<dbReference type="InterPro" id="IPR036047">
    <property type="entry name" value="F-box-like_dom_sf"/>
</dbReference>
<dbReference type="AlphaFoldDB" id="A0A6A6H7A2"/>
<dbReference type="PANTHER" id="PTHR22904:SF523">
    <property type="entry name" value="STRESS-INDUCED-PHOSPHOPROTEIN 1"/>
    <property type="match status" value="1"/>
</dbReference>